<dbReference type="PANTHER" id="PTHR47235">
    <property type="entry name" value="BLR6548 PROTEIN"/>
    <property type="match status" value="1"/>
</dbReference>
<reference evidence="5 6" key="1">
    <citation type="submission" date="2016-10" db="EMBL/GenBank/DDBJ databases">
        <authorList>
            <person name="de Groot N.N."/>
        </authorList>
    </citation>
    <scope>NUCLEOTIDE SEQUENCE [LARGE SCALE GENOMIC DNA]</scope>
    <source>
        <strain evidence="5 6">DSM 22007</strain>
    </source>
</reference>
<dbReference type="AlphaFoldDB" id="A0A1H9AHG2"/>
<evidence type="ECO:0000256" key="2">
    <source>
        <dbReference type="ARBA" id="ARBA00022729"/>
    </source>
</evidence>
<dbReference type="EMBL" id="FOEP01000002">
    <property type="protein sequence ID" value="SEP76150.1"/>
    <property type="molecule type" value="Genomic_DNA"/>
</dbReference>
<comment type="similarity">
    <text evidence="1">Belongs to the leucine-binding protein family.</text>
</comment>
<proteinExistence type="inferred from homology"/>
<dbReference type="OrthoDB" id="9147078at2"/>
<gene>
    <name evidence="5" type="ORF">SAMN04488092_102141</name>
</gene>
<dbReference type="STRING" id="657014.SAMN04488092_102141"/>
<name>A0A1H9AHG2_9RHOB</name>
<protein>
    <submittedName>
        <fullName evidence="5">Amino acid/amide ABC transporter substrate-binding protein, HAAT family</fullName>
    </submittedName>
</protein>
<evidence type="ECO:0000259" key="4">
    <source>
        <dbReference type="Pfam" id="PF13458"/>
    </source>
</evidence>
<organism evidence="5 6">
    <name type="scientific">Thalassovita taeanensis</name>
    <dbReference type="NCBI Taxonomy" id="657014"/>
    <lineage>
        <taxon>Bacteria</taxon>
        <taxon>Pseudomonadati</taxon>
        <taxon>Pseudomonadota</taxon>
        <taxon>Alphaproteobacteria</taxon>
        <taxon>Rhodobacterales</taxon>
        <taxon>Roseobacteraceae</taxon>
        <taxon>Thalassovita</taxon>
    </lineage>
</organism>
<dbReference type="Gene3D" id="3.40.50.2300">
    <property type="match status" value="2"/>
</dbReference>
<dbReference type="RefSeq" id="WP_090268196.1">
    <property type="nucleotide sequence ID" value="NZ_FOEP01000002.1"/>
</dbReference>
<sequence>MKTFKAIAAAAALSLGLSAPVMADSTGVSDTEIKIGGAHDLSGIFAPFSVPAVKAVQLYFDEINAAGGIHGRKLTYIVEDHGYQVPRAVQAANKLINRDQVFAMLLNLGTPHNLAMFKLMGPKGIPNVNPLTAARQMVDPPAPWKFAGTVAYYDAVRAASKYMADDLGSKNFCLMFLPTDFGVEIQEGVRDGAADAGASYTVETKHKPDETDFAGALGKIRDGGCDTVGLALGISQMINVIATANKLGMGDMKFLVSSAGFHTVVAKGMAQQGVTTGLYAAASWQDLEARMDDPIVATWVKSYIDATGEKFPGTGALLGRSGAEILVRALEAAGPDLSRESFTQAMETLDFHDHIAGNNVKITPDQHVAATEIYVSTIENGSWKLVTTLK</sequence>
<evidence type="ECO:0000313" key="5">
    <source>
        <dbReference type="EMBL" id="SEP76150.1"/>
    </source>
</evidence>
<dbReference type="CDD" id="cd06343">
    <property type="entry name" value="PBP1_ABC_ligand_binding-like"/>
    <property type="match status" value="1"/>
</dbReference>
<dbReference type="InterPro" id="IPR028082">
    <property type="entry name" value="Peripla_BP_I"/>
</dbReference>
<evidence type="ECO:0000313" key="6">
    <source>
        <dbReference type="Proteomes" id="UP000198634"/>
    </source>
</evidence>
<dbReference type="SUPFAM" id="SSF53822">
    <property type="entry name" value="Periplasmic binding protein-like I"/>
    <property type="match status" value="1"/>
</dbReference>
<feature type="domain" description="Leucine-binding protein" evidence="4">
    <location>
        <begin position="32"/>
        <end position="380"/>
    </location>
</feature>
<dbReference type="Pfam" id="PF13458">
    <property type="entry name" value="Peripla_BP_6"/>
    <property type="match status" value="1"/>
</dbReference>
<dbReference type="Proteomes" id="UP000198634">
    <property type="component" value="Unassembled WGS sequence"/>
</dbReference>
<feature type="chain" id="PRO_5009300756" evidence="3">
    <location>
        <begin position="24"/>
        <end position="390"/>
    </location>
</feature>
<evidence type="ECO:0000256" key="1">
    <source>
        <dbReference type="ARBA" id="ARBA00010062"/>
    </source>
</evidence>
<feature type="signal peptide" evidence="3">
    <location>
        <begin position="1"/>
        <end position="23"/>
    </location>
</feature>
<accession>A0A1H9AHG2</accession>
<evidence type="ECO:0000256" key="3">
    <source>
        <dbReference type="SAM" id="SignalP"/>
    </source>
</evidence>
<keyword evidence="6" id="KW-1185">Reference proteome</keyword>
<dbReference type="PANTHER" id="PTHR47235:SF1">
    <property type="entry name" value="BLR6548 PROTEIN"/>
    <property type="match status" value="1"/>
</dbReference>
<keyword evidence="2 3" id="KW-0732">Signal</keyword>
<dbReference type="InterPro" id="IPR028081">
    <property type="entry name" value="Leu-bd"/>
</dbReference>